<comment type="caution">
    <text evidence="2">The sequence shown here is derived from an EMBL/GenBank/DDBJ whole genome shotgun (WGS) entry which is preliminary data.</text>
</comment>
<keyword evidence="3" id="KW-1185">Reference proteome</keyword>
<accession>F3PV23</accession>
<dbReference type="AlphaFoldDB" id="F3PV23"/>
<reference evidence="2 3" key="1">
    <citation type="submission" date="2011-02" db="EMBL/GenBank/DDBJ databases">
        <authorList>
            <person name="Weinstock G."/>
            <person name="Sodergren E."/>
            <person name="Clifton S."/>
            <person name="Fulton L."/>
            <person name="Fulton B."/>
            <person name="Courtney L."/>
            <person name="Fronick C."/>
            <person name="Harrison M."/>
            <person name="Strong C."/>
            <person name="Farmer C."/>
            <person name="Delahaunty K."/>
            <person name="Markovic C."/>
            <person name="Hall O."/>
            <person name="Minx P."/>
            <person name="Tomlinson C."/>
            <person name="Mitreva M."/>
            <person name="Hou S."/>
            <person name="Chen J."/>
            <person name="Wollam A."/>
            <person name="Pepin K.H."/>
            <person name="Johnson M."/>
            <person name="Bhonagiri V."/>
            <person name="Zhang X."/>
            <person name="Suruliraj S."/>
            <person name="Warren W."/>
            <person name="Chinwalla A."/>
            <person name="Mardis E.R."/>
            <person name="Wilson R.K."/>
        </authorList>
    </citation>
    <scope>NUCLEOTIDE SEQUENCE [LARGE SCALE GENOMIC DNA]</scope>
    <source>
        <strain evidence="2 3">YIT 12057</strain>
    </source>
</reference>
<evidence type="ECO:0000256" key="1">
    <source>
        <dbReference type="SAM" id="MobiDB-lite"/>
    </source>
</evidence>
<proteinExistence type="predicted"/>
<dbReference type="Proteomes" id="UP000003416">
    <property type="component" value="Unassembled WGS sequence"/>
</dbReference>
<sequence length="107" mass="12254">MEKQSRYLPGGLDIIHKADERDQRQGKHEQGIFKATRQKAGQRTEIEDDATAAQSDSCMGTPFIRLVNNIAFISNLKIKKFRHEEQNQNHQIVHAYTVPLLIINSLI</sequence>
<evidence type="ECO:0000313" key="2">
    <source>
        <dbReference type="EMBL" id="EGF55744.1"/>
    </source>
</evidence>
<feature type="region of interest" description="Disordered" evidence="1">
    <location>
        <begin position="1"/>
        <end position="54"/>
    </location>
</feature>
<dbReference type="HOGENOM" id="CLU_2204727_0_0_10"/>
<gene>
    <name evidence="2" type="ORF">HMPREF9446_02597</name>
</gene>
<organism evidence="2 3">
    <name type="scientific">Bacteroides fluxus YIT 12057</name>
    <dbReference type="NCBI Taxonomy" id="763034"/>
    <lineage>
        <taxon>Bacteria</taxon>
        <taxon>Pseudomonadati</taxon>
        <taxon>Bacteroidota</taxon>
        <taxon>Bacteroidia</taxon>
        <taxon>Bacteroidales</taxon>
        <taxon>Bacteroidaceae</taxon>
        <taxon>Bacteroides</taxon>
    </lineage>
</organism>
<name>F3PV23_9BACE</name>
<protein>
    <submittedName>
        <fullName evidence="2">Conserved domain protein</fullName>
    </submittedName>
</protein>
<dbReference type="EMBL" id="AFBN01000051">
    <property type="protein sequence ID" value="EGF55744.1"/>
    <property type="molecule type" value="Genomic_DNA"/>
</dbReference>
<feature type="compositionally biased region" description="Basic and acidic residues" evidence="1">
    <location>
        <begin position="14"/>
        <end position="31"/>
    </location>
</feature>
<evidence type="ECO:0000313" key="3">
    <source>
        <dbReference type="Proteomes" id="UP000003416"/>
    </source>
</evidence>